<evidence type="ECO:0000256" key="7">
    <source>
        <dbReference type="ARBA" id="ARBA00022737"/>
    </source>
</evidence>
<keyword evidence="11" id="KW-0472">Membrane</keyword>
<accession>A0A915DNM3</accession>
<evidence type="ECO:0000256" key="12">
    <source>
        <dbReference type="ARBA" id="ARBA00023329"/>
    </source>
</evidence>
<keyword evidence="9" id="KW-0653">Protein transport</keyword>
<dbReference type="Proteomes" id="UP000887574">
    <property type="component" value="Unplaced"/>
</dbReference>
<keyword evidence="8" id="KW-0931">ER-Golgi transport</keyword>
<keyword evidence="15" id="KW-1185">Reference proteome</keyword>
<dbReference type="Gene3D" id="1.25.40.470">
    <property type="match status" value="1"/>
</dbReference>
<keyword evidence="5" id="KW-0963">Cytoplasm</keyword>
<dbReference type="GO" id="GO:0006886">
    <property type="term" value="P:intracellular protein transport"/>
    <property type="evidence" value="ECO:0007669"/>
    <property type="project" value="InterPro"/>
</dbReference>
<evidence type="ECO:0000259" key="13">
    <source>
        <dbReference type="Pfam" id="PF04053"/>
    </source>
</evidence>
<keyword evidence="4" id="KW-0813">Transport</keyword>
<evidence type="ECO:0000256" key="4">
    <source>
        <dbReference type="ARBA" id="ARBA00022448"/>
    </source>
</evidence>
<feature type="domain" description="COPA/B second beta-propeller" evidence="13">
    <location>
        <begin position="7"/>
        <end position="125"/>
    </location>
</feature>
<reference evidence="16" key="1">
    <citation type="submission" date="2022-11" db="UniProtKB">
        <authorList>
            <consortium name="WormBaseParasite"/>
        </authorList>
    </citation>
    <scope>IDENTIFICATION</scope>
</reference>
<evidence type="ECO:0000256" key="8">
    <source>
        <dbReference type="ARBA" id="ARBA00022892"/>
    </source>
</evidence>
<evidence type="ECO:0000256" key="10">
    <source>
        <dbReference type="ARBA" id="ARBA00023034"/>
    </source>
</evidence>
<evidence type="ECO:0000256" key="9">
    <source>
        <dbReference type="ARBA" id="ARBA00022927"/>
    </source>
</evidence>
<evidence type="ECO:0000256" key="1">
    <source>
        <dbReference type="ARBA" id="ARBA00004255"/>
    </source>
</evidence>
<comment type="similarity">
    <text evidence="3">Belongs to the WD repeat COPB2 family.</text>
</comment>
<evidence type="ECO:0000256" key="3">
    <source>
        <dbReference type="ARBA" id="ARBA00010844"/>
    </source>
</evidence>
<evidence type="ECO:0000256" key="11">
    <source>
        <dbReference type="ARBA" id="ARBA00023136"/>
    </source>
</evidence>
<dbReference type="GO" id="GO:0005198">
    <property type="term" value="F:structural molecule activity"/>
    <property type="evidence" value="ECO:0007669"/>
    <property type="project" value="InterPro"/>
</dbReference>
<proteinExistence type="inferred from homology"/>
<keyword evidence="7" id="KW-0677">Repeat</keyword>
<dbReference type="InterPro" id="IPR006692">
    <property type="entry name" value="Beta-prop_COPA/B_2nd"/>
</dbReference>
<evidence type="ECO:0000259" key="14">
    <source>
        <dbReference type="Pfam" id="PF23953"/>
    </source>
</evidence>
<dbReference type="WBParaSite" id="jg2128">
    <property type="protein sequence ID" value="jg2128"/>
    <property type="gene ID" value="jg2128"/>
</dbReference>
<dbReference type="GO" id="GO:0000139">
    <property type="term" value="C:Golgi membrane"/>
    <property type="evidence" value="ECO:0007669"/>
    <property type="project" value="UniProtKB-SubCell"/>
</dbReference>
<dbReference type="FunFam" id="1.25.40.470:FF:000001">
    <property type="entry name" value="Coatomer subunit beta"/>
    <property type="match status" value="1"/>
</dbReference>
<organism evidence="15 16">
    <name type="scientific">Ditylenchus dipsaci</name>
    <dbReference type="NCBI Taxonomy" id="166011"/>
    <lineage>
        <taxon>Eukaryota</taxon>
        <taxon>Metazoa</taxon>
        <taxon>Ecdysozoa</taxon>
        <taxon>Nematoda</taxon>
        <taxon>Chromadorea</taxon>
        <taxon>Rhabditida</taxon>
        <taxon>Tylenchina</taxon>
        <taxon>Tylenchomorpha</taxon>
        <taxon>Sphaerularioidea</taxon>
        <taxon>Anguinidae</taxon>
        <taxon>Anguininae</taxon>
        <taxon>Ditylenchus</taxon>
    </lineage>
</organism>
<evidence type="ECO:0000313" key="15">
    <source>
        <dbReference type="Proteomes" id="UP000887574"/>
    </source>
</evidence>
<protein>
    <submittedName>
        <fullName evidence="16">Coatomer WD associated region domain-containing protein</fullName>
    </submittedName>
</protein>
<evidence type="ECO:0000256" key="5">
    <source>
        <dbReference type="ARBA" id="ARBA00022490"/>
    </source>
</evidence>
<dbReference type="GO" id="GO:0030663">
    <property type="term" value="C:COPI-coated vesicle membrane"/>
    <property type="evidence" value="ECO:0007669"/>
    <property type="project" value="UniProtKB-SubCell"/>
</dbReference>
<keyword evidence="12" id="KW-0968">Cytoplasmic vesicle</keyword>
<keyword evidence="6" id="KW-0853">WD repeat</keyword>
<evidence type="ECO:0000256" key="6">
    <source>
        <dbReference type="ARBA" id="ARBA00022574"/>
    </source>
</evidence>
<evidence type="ECO:0000313" key="16">
    <source>
        <dbReference type="WBParaSite" id="jg2128"/>
    </source>
</evidence>
<keyword evidence="10" id="KW-0333">Golgi apparatus</keyword>
<dbReference type="GO" id="GO:0016192">
    <property type="term" value="P:vesicle-mediated transport"/>
    <property type="evidence" value="ECO:0007669"/>
    <property type="project" value="UniProtKB-KW"/>
</dbReference>
<dbReference type="InterPro" id="IPR056176">
    <property type="entry name" value="TPR_COPA_B"/>
</dbReference>
<dbReference type="Pfam" id="PF04053">
    <property type="entry name" value="B-prop_COPA_B_2nd"/>
    <property type="match status" value="1"/>
</dbReference>
<feature type="domain" description="COPA/B TPR" evidence="14">
    <location>
        <begin position="226"/>
        <end position="406"/>
    </location>
</feature>
<dbReference type="GO" id="GO:0030117">
    <property type="term" value="C:membrane coat"/>
    <property type="evidence" value="ECO:0007669"/>
    <property type="project" value="InterPro"/>
</dbReference>
<name>A0A915DNM3_9BILA</name>
<dbReference type="Pfam" id="PF23953">
    <property type="entry name" value="TPR_COPA_B"/>
    <property type="match status" value="1"/>
</dbReference>
<dbReference type="AlphaFoldDB" id="A0A915DNM3"/>
<comment type="subcellular location">
    <subcellularLocation>
        <location evidence="2">Cytoplasmic vesicle</location>
        <location evidence="2">COPI-coated vesicle membrane</location>
        <topology evidence="2">Peripheral membrane protein</topology>
        <orientation evidence="2">Cytoplasmic side</orientation>
    </subcellularLocation>
    <subcellularLocation>
        <location evidence="1">Golgi apparatus membrane</location>
        <topology evidence="1">Peripheral membrane protein</topology>
        <orientation evidence="1">Cytoplasmic side</orientation>
    </subcellularLocation>
</comment>
<sequence>MIPLFLDGERLTLSVKDMGACEVYPQTLQHSSNGRFVVACGDGEYIIYTATALRNKAFGSGLEFVWATDPSLYAVRESSTLIKIFKNFKESTSLRPDIVIDGIDGGHLLAVKSSSSLCFYDWESTIAGEESFYILKYNADAVANANLAEASADGIEEAFEVIGDCFIFTTLLNRLSYYVGGELVTVAHLDRPLYLLGFIPKDNRIYASDKDHNIVSYKLLLSVLEYQTAVMRRDFDAADTILRTIPESQCTRVAYFLEKQGFKKQALAVSKDPEHRFELALLLGDLNTAFELAQQADSEEKWKQVAQVATMKSELLLAGECLGKAHDYGGLLMLASCAGSAKLMNQLANDSYASGQHNVSFLSNLLLSDVEKCIDILVETGRLPEAAFFAHTYCPSQVPRLVALWRVKSSQALSGVGKKGLPADV</sequence>
<dbReference type="CDD" id="cd22947">
    <property type="entry name" value="Coatomer_WDAD_beta-like"/>
    <property type="match status" value="1"/>
</dbReference>
<evidence type="ECO:0000256" key="2">
    <source>
        <dbReference type="ARBA" id="ARBA00004347"/>
    </source>
</evidence>